<keyword evidence="3" id="KW-0815">Transposition</keyword>
<evidence type="ECO:0000256" key="3">
    <source>
        <dbReference type="ARBA" id="ARBA00022578"/>
    </source>
</evidence>
<dbReference type="Pfam" id="PF01609">
    <property type="entry name" value="DDE_Tnp_1"/>
    <property type="match status" value="1"/>
</dbReference>
<dbReference type="PANTHER" id="PTHR35604">
    <property type="entry name" value="TRANSPOSASE INSH FOR INSERTION SEQUENCE ELEMENT IS5A-RELATED"/>
    <property type="match status" value="1"/>
</dbReference>
<dbReference type="GO" id="GO:0006313">
    <property type="term" value="P:DNA transposition"/>
    <property type="evidence" value="ECO:0007669"/>
    <property type="project" value="InterPro"/>
</dbReference>
<evidence type="ECO:0000256" key="5">
    <source>
        <dbReference type="ARBA" id="ARBA00023172"/>
    </source>
</evidence>
<feature type="compositionally biased region" description="Basic and acidic residues" evidence="6">
    <location>
        <begin position="196"/>
        <end position="205"/>
    </location>
</feature>
<protein>
    <submittedName>
        <fullName evidence="9">IS5 family transposase</fullName>
    </submittedName>
</protein>
<gene>
    <name evidence="9" type="ORF">HN018_26420</name>
</gene>
<dbReference type="Proteomes" id="UP000500767">
    <property type="component" value="Plasmid unnamed4"/>
</dbReference>
<dbReference type="PANTHER" id="PTHR35604:SF2">
    <property type="entry name" value="TRANSPOSASE INSH FOR INSERTION SEQUENCE ELEMENT IS5A-RELATED"/>
    <property type="match status" value="1"/>
</dbReference>
<evidence type="ECO:0000313" key="10">
    <source>
        <dbReference type="Proteomes" id="UP000500767"/>
    </source>
</evidence>
<geneLocation type="plasmid" evidence="9 10">
    <name>unnamed4</name>
</geneLocation>
<sequence>MRGTDDQTGSLFSYLSPDALVPSDHPLRAIQPLVNAALERLSPRFSQLYSLRGRASIAPEKLLRALLLQAFYGVRSERQLMEQVTYNMLFRWFIGLSMDAPIWDVTVFTKNRVRLLAGDIAVAFLLSVMNDPAVKQLLSSEHFSVDGTLIDAWASMKSFRRKDGSDDDPPGSGRNAERDFRGDKRSNETHASVTDPDARLYRKSDGQPSRLCYMGHLLIENRHGLIVDVRTTHGTGRAERETAETMLAGPARGRRITVGSDKAYDTREHVANLRAMGVTPHVAQNLSGRRSAIDGRTTRHPGYAISQRIRKRIEEPFGWIKATAGLRKTRHRCLGRVGWIVTLTATAANLIRLPKLLRASI</sequence>
<dbReference type="AlphaFoldDB" id="A0A6M8HZB1"/>
<dbReference type="InterPro" id="IPR008490">
    <property type="entry name" value="Transposase_InsH_N"/>
</dbReference>
<keyword evidence="5" id="KW-0233">DNA recombination</keyword>
<evidence type="ECO:0000256" key="2">
    <source>
        <dbReference type="ARBA" id="ARBA00010075"/>
    </source>
</evidence>
<keyword evidence="4" id="KW-0238">DNA-binding</keyword>
<evidence type="ECO:0000313" key="9">
    <source>
        <dbReference type="EMBL" id="QKE93678.1"/>
    </source>
</evidence>
<evidence type="ECO:0000256" key="4">
    <source>
        <dbReference type="ARBA" id="ARBA00023125"/>
    </source>
</evidence>
<keyword evidence="9" id="KW-0614">Plasmid</keyword>
<dbReference type="RefSeq" id="WP_171837379.1">
    <property type="nucleotide sequence ID" value="NZ_CP053711.1"/>
</dbReference>
<evidence type="ECO:0000259" key="7">
    <source>
        <dbReference type="Pfam" id="PF01609"/>
    </source>
</evidence>
<dbReference type="KEGG" id="lck:HN018_26420"/>
<organism evidence="9 10">
    <name type="scientific">Lichenicola cladoniae</name>
    <dbReference type="NCBI Taxonomy" id="1484109"/>
    <lineage>
        <taxon>Bacteria</taxon>
        <taxon>Pseudomonadati</taxon>
        <taxon>Pseudomonadota</taxon>
        <taxon>Alphaproteobacteria</taxon>
        <taxon>Acetobacterales</taxon>
        <taxon>Acetobacteraceae</taxon>
        <taxon>Lichenicola</taxon>
    </lineage>
</organism>
<comment type="function">
    <text evidence="1">Involved in the transposition of the insertion sequence IS5.</text>
</comment>
<feature type="region of interest" description="Disordered" evidence="6">
    <location>
        <begin position="160"/>
        <end position="205"/>
    </location>
</feature>
<dbReference type="NCBIfam" id="NF033581">
    <property type="entry name" value="transpos_IS5_4"/>
    <property type="match status" value="1"/>
</dbReference>
<keyword evidence="10" id="KW-1185">Reference proteome</keyword>
<comment type="similarity">
    <text evidence="2">Belongs to the transposase 11 family.</text>
</comment>
<dbReference type="Pfam" id="PF05598">
    <property type="entry name" value="DUF772"/>
    <property type="match status" value="1"/>
</dbReference>
<dbReference type="InterPro" id="IPR047959">
    <property type="entry name" value="Transpos_IS5"/>
</dbReference>
<feature type="compositionally biased region" description="Basic and acidic residues" evidence="6">
    <location>
        <begin position="175"/>
        <end position="188"/>
    </location>
</feature>
<reference evidence="9 10" key="1">
    <citation type="journal article" date="2014" name="World J. Microbiol. Biotechnol.">
        <title>Biodiversity and physiological characteristics of Antarctic and Arctic lichens-associated bacteria.</title>
        <authorList>
            <person name="Lee Y.M."/>
            <person name="Kim E.H."/>
            <person name="Lee H.K."/>
            <person name="Hong S.G."/>
        </authorList>
    </citation>
    <scope>NUCLEOTIDE SEQUENCE [LARGE SCALE GENOMIC DNA]</scope>
    <source>
        <strain evidence="9 10">PAMC 26569</strain>
        <plasmid evidence="9">unnamed4</plasmid>
    </source>
</reference>
<feature type="domain" description="Transposase IS4-like" evidence="7">
    <location>
        <begin position="193"/>
        <end position="350"/>
    </location>
</feature>
<dbReference type="GO" id="GO:0003677">
    <property type="term" value="F:DNA binding"/>
    <property type="evidence" value="ECO:0007669"/>
    <property type="project" value="UniProtKB-KW"/>
</dbReference>
<dbReference type="EMBL" id="CP053711">
    <property type="protein sequence ID" value="QKE93678.1"/>
    <property type="molecule type" value="Genomic_DNA"/>
</dbReference>
<proteinExistence type="inferred from homology"/>
<dbReference type="InterPro" id="IPR002559">
    <property type="entry name" value="Transposase_11"/>
</dbReference>
<evidence type="ECO:0000259" key="8">
    <source>
        <dbReference type="Pfam" id="PF05598"/>
    </source>
</evidence>
<evidence type="ECO:0000256" key="6">
    <source>
        <dbReference type="SAM" id="MobiDB-lite"/>
    </source>
</evidence>
<dbReference type="GO" id="GO:0004803">
    <property type="term" value="F:transposase activity"/>
    <property type="evidence" value="ECO:0007669"/>
    <property type="project" value="InterPro"/>
</dbReference>
<name>A0A6M8HZB1_9PROT</name>
<feature type="domain" description="Transposase InsH N-terminal" evidence="8">
    <location>
        <begin position="18"/>
        <end position="114"/>
    </location>
</feature>
<accession>A0A6M8HZB1</accession>
<evidence type="ECO:0000256" key="1">
    <source>
        <dbReference type="ARBA" id="ARBA00003544"/>
    </source>
</evidence>